<feature type="transmembrane region" description="Helical" evidence="2">
    <location>
        <begin position="46"/>
        <end position="79"/>
    </location>
</feature>
<evidence type="ECO:0000313" key="3">
    <source>
        <dbReference type="EMBL" id="GGH26624.1"/>
    </source>
</evidence>
<sequence length="129" mass="13695">MREGPRLENTGLTAHLAGEENAVIRLLINDRTGTRVASLPRWAVWLGVAAAAGVGLLIAVIGFSLILVLAPFVIAAGALARWRLKKALREMQARQGAGPASGRNARPAPAGVIDADYRVIEEARTPDPR</sequence>
<dbReference type="EMBL" id="BMES01000002">
    <property type="protein sequence ID" value="GGH26624.1"/>
    <property type="molecule type" value="Genomic_DNA"/>
</dbReference>
<keyword evidence="4" id="KW-1185">Reference proteome</keyword>
<proteinExistence type="predicted"/>
<protein>
    <submittedName>
        <fullName evidence="3">Uncharacterized protein</fullName>
    </submittedName>
</protein>
<dbReference type="AlphaFoldDB" id="A0A917MIT7"/>
<evidence type="ECO:0000313" key="4">
    <source>
        <dbReference type="Proteomes" id="UP000603912"/>
    </source>
</evidence>
<evidence type="ECO:0000256" key="2">
    <source>
        <dbReference type="SAM" id="Phobius"/>
    </source>
</evidence>
<reference evidence="3" key="2">
    <citation type="submission" date="2020-09" db="EMBL/GenBank/DDBJ databases">
        <authorList>
            <person name="Sun Q."/>
            <person name="Zhou Y."/>
        </authorList>
    </citation>
    <scope>NUCLEOTIDE SEQUENCE</scope>
    <source>
        <strain evidence="3">CGMCC 1.12214</strain>
    </source>
</reference>
<keyword evidence="2" id="KW-0472">Membrane</keyword>
<feature type="region of interest" description="Disordered" evidence="1">
    <location>
        <begin position="93"/>
        <end position="114"/>
    </location>
</feature>
<comment type="caution">
    <text evidence="3">The sequence shown here is derived from an EMBL/GenBank/DDBJ whole genome shotgun (WGS) entry which is preliminary data.</text>
</comment>
<name>A0A917MIT7_9HYPH</name>
<gene>
    <name evidence="3" type="ORF">GCM10007036_34550</name>
</gene>
<evidence type="ECO:0000256" key="1">
    <source>
        <dbReference type="SAM" id="MobiDB-lite"/>
    </source>
</evidence>
<reference evidence="3" key="1">
    <citation type="journal article" date="2014" name="Int. J. Syst. Evol. Microbiol.">
        <title>Complete genome sequence of Corynebacterium casei LMG S-19264T (=DSM 44701T), isolated from a smear-ripened cheese.</title>
        <authorList>
            <consortium name="US DOE Joint Genome Institute (JGI-PGF)"/>
            <person name="Walter F."/>
            <person name="Albersmeier A."/>
            <person name="Kalinowski J."/>
            <person name="Ruckert C."/>
        </authorList>
    </citation>
    <scope>NUCLEOTIDE SEQUENCE</scope>
    <source>
        <strain evidence="3">CGMCC 1.12214</strain>
    </source>
</reference>
<organism evidence="3 4">
    <name type="scientific">Alsobacter metallidurans</name>
    <dbReference type="NCBI Taxonomy" id="340221"/>
    <lineage>
        <taxon>Bacteria</taxon>
        <taxon>Pseudomonadati</taxon>
        <taxon>Pseudomonadota</taxon>
        <taxon>Alphaproteobacteria</taxon>
        <taxon>Hyphomicrobiales</taxon>
        <taxon>Alsobacteraceae</taxon>
        <taxon>Alsobacter</taxon>
    </lineage>
</organism>
<accession>A0A917MIT7</accession>
<keyword evidence="2" id="KW-1133">Transmembrane helix</keyword>
<dbReference type="Proteomes" id="UP000603912">
    <property type="component" value="Unassembled WGS sequence"/>
</dbReference>
<keyword evidence="2" id="KW-0812">Transmembrane</keyword>